<dbReference type="eggNOG" id="COG0673">
    <property type="taxonomic scope" value="Bacteria"/>
</dbReference>
<dbReference type="Pfam" id="PF01408">
    <property type="entry name" value="GFO_IDH_MocA"/>
    <property type="match status" value="1"/>
</dbReference>
<dbReference type="SUPFAM" id="SSF55347">
    <property type="entry name" value="Glyceraldehyde-3-phosphate dehydrogenase-like, C-terminal domain"/>
    <property type="match status" value="1"/>
</dbReference>
<sequence>MLRTAVIGTGYLGRFHAQKYVQLPDNELIGVVDIDKERGGKVADECRTRFFVDYRELFGKVDAVSIAVPTCHHYQVALDCLQAGVHILIEKPICDNTEHSRRLVNLAREKSLIMQVGFLERFNPVLSDIRPMVQAPRFIESHRLAGFKPRSMDINVIMDIMIHDLDIVLDLVDSPISQIAANGASVLSRSVDIAQARLSFASGCVANITASRISENSKRKMRIFQQDACLSIDFQNFSVKQYFKGKGEQYPGVPSIEHKAFSYVDSDSLKREIADFIHCVRFRKTPRVCGESGHRALEVATRISDIIAGAEQ</sequence>
<dbReference type="Gene3D" id="3.30.360.10">
    <property type="entry name" value="Dihydrodipicolinate Reductase, domain 2"/>
    <property type="match status" value="1"/>
</dbReference>
<name>A0A081N1V3_9GAMM</name>
<dbReference type="InterPro" id="IPR036291">
    <property type="entry name" value="NAD(P)-bd_dom_sf"/>
</dbReference>
<feature type="domain" description="GFO/IDH/MocA-like oxidoreductase" evidence="2">
    <location>
        <begin position="155"/>
        <end position="224"/>
    </location>
</feature>
<dbReference type="Pfam" id="PF22725">
    <property type="entry name" value="GFO_IDH_MocA_C3"/>
    <property type="match status" value="1"/>
</dbReference>
<dbReference type="Gene3D" id="3.40.50.720">
    <property type="entry name" value="NAD(P)-binding Rossmann-like Domain"/>
    <property type="match status" value="1"/>
</dbReference>
<evidence type="ECO:0000313" key="4">
    <source>
        <dbReference type="Proteomes" id="UP000028006"/>
    </source>
</evidence>
<protein>
    <submittedName>
        <fullName evidence="3">UDP-N-acetyl-D-glucosamine dehydrogenase</fullName>
    </submittedName>
</protein>
<dbReference type="AlphaFoldDB" id="A0A081N1V3"/>
<dbReference type="RefSeq" id="WP_034877785.1">
    <property type="nucleotide sequence ID" value="NZ_JOKG01000004.1"/>
</dbReference>
<dbReference type="InterPro" id="IPR051450">
    <property type="entry name" value="Gfo/Idh/MocA_Oxidoreductases"/>
</dbReference>
<accession>A0A081N1V3</accession>
<dbReference type="GO" id="GO:0000166">
    <property type="term" value="F:nucleotide binding"/>
    <property type="evidence" value="ECO:0007669"/>
    <property type="project" value="InterPro"/>
</dbReference>
<gene>
    <name evidence="3" type="ORF">GZ77_17990</name>
</gene>
<proteinExistence type="predicted"/>
<dbReference type="InterPro" id="IPR055170">
    <property type="entry name" value="GFO_IDH_MocA-like_dom"/>
</dbReference>
<feature type="domain" description="Gfo/Idh/MocA-like oxidoreductase N-terminal" evidence="1">
    <location>
        <begin position="2"/>
        <end position="118"/>
    </location>
</feature>
<evidence type="ECO:0000313" key="3">
    <source>
        <dbReference type="EMBL" id="KEQ12426.1"/>
    </source>
</evidence>
<evidence type="ECO:0000259" key="2">
    <source>
        <dbReference type="Pfam" id="PF22725"/>
    </source>
</evidence>
<dbReference type="PANTHER" id="PTHR43377">
    <property type="entry name" value="BILIVERDIN REDUCTASE A"/>
    <property type="match status" value="1"/>
</dbReference>
<comment type="caution">
    <text evidence="3">The sequence shown here is derived from an EMBL/GenBank/DDBJ whole genome shotgun (WGS) entry which is preliminary data.</text>
</comment>
<dbReference type="PANTHER" id="PTHR43377:SF1">
    <property type="entry name" value="BILIVERDIN REDUCTASE A"/>
    <property type="match status" value="1"/>
</dbReference>
<evidence type="ECO:0000259" key="1">
    <source>
        <dbReference type="Pfam" id="PF01408"/>
    </source>
</evidence>
<reference evidence="3 4" key="1">
    <citation type="submission" date="2014-06" db="EMBL/GenBank/DDBJ databases">
        <title>Whole Genome Sequences of Three Symbiotic Endozoicomonas Bacteria.</title>
        <authorList>
            <person name="Neave M.J."/>
            <person name="Apprill A."/>
            <person name="Voolstra C.R."/>
        </authorList>
    </citation>
    <scope>NUCLEOTIDE SEQUENCE [LARGE SCALE GENOMIC DNA]</scope>
    <source>
        <strain evidence="3 4">LMG 24815</strain>
    </source>
</reference>
<organism evidence="3 4">
    <name type="scientific">Endozoicomonas montiporae</name>
    <dbReference type="NCBI Taxonomy" id="1027273"/>
    <lineage>
        <taxon>Bacteria</taxon>
        <taxon>Pseudomonadati</taxon>
        <taxon>Pseudomonadota</taxon>
        <taxon>Gammaproteobacteria</taxon>
        <taxon>Oceanospirillales</taxon>
        <taxon>Endozoicomonadaceae</taxon>
        <taxon>Endozoicomonas</taxon>
    </lineage>
</organism>
<dbReference type="InterPro" id="IPR000683">
    <property type="entry name" value="Gfo/Idh/MocA-like_OxRdtase_N"/>
</dbReference>
<keyword evidence="4" id="KW-1185">Reference proteome</keyword>
<dbReference type="SUPFAM" id="SSF51735">
    <property type="entry name" value="NAD(P)-binding Rossmann-fold domains"/>
    <property type="match status" value="1"/>
</dbReference>
<dbReference type="Proteomes" id="UP000028006">
    <property type="component" value="Unassembled WGS sequence"/>
</dbReference>
<dbReference type="EMBL" id="JOKG01000004">
    <property type="protein sequence ID" value="KEQ12426.1"/>
    <property type="molecule type" value="Genomic_DNA"/>
</dbReference>